<evidence type="ECO:0000256" key="6">
    <source>
        <dbReference type="SAM" id="Phobius"/>
    </source>
</evidence>
<feature type="transmembrane region" description="Helical" evidence="6">
    <location>
        <begin position="109"/>
        <end position="132"/>
    </location>
</feature>
<proteinExistence type="predicted"/>
<feature type="transmembrane region" description="Helical" evidence="6">
    <location>
        <begin position="228"/>
        <end position="250"/>
    </location>
</feature>
<dbReference type="GO" id="GO:0022857">
    <property type="term" value="F:transmembrane transporter activity"/>
    <property type="evidence" value="ECO:0007669"/>
    <property type="project" value="InterPro"/>
</dbReference>
<dbReference type="RefSeq" id="WP_051588258.1">
    <property type="nucleotide sequence ID" value="NZ_JFKE01000004.1"/>
</dbReference>
<gene>
    <name evidence="7" type="ORF">ACMU_12240</name>
</gene>
<dbReference type="GO" id="GO:0005886">
    <property type="term" value="C:plasma membrane"/>
    <property type="evidence" value="ECO:0007669"/>
    <property type="project" value="UniProtKB-SubCell"/>
</dbReference>
<sequence length="338" mass="35350">MTATQLETDMSPPDRRGAAFKDMLSRLAKSAGLALVVGLLIFVFVNWADGFTGKFNLFNLTRNLSVAAVVGFGMMVVLALGHMNLALGSTALASVMIMGWVMKVAALPVPVAVGCGLAVGTFLGLINGWLIVKTKLHSFIITLATASMFLGAVLIVFRAGPISDLPREFTGISKTRYFGWVSGMLLITAVTGVVLGVMYKFTTLGRQMLATGANADAAELSGIPVNRAILIAHGLSGFLAALAGVMFTARQGSALLSTGEDWLLASFLAPLLGGTLLAGGYVSVLGAFLGAMLVGILQNGLVLIGVPDFWVEFVLGLTLLATVSLDRLREVISARRGN</sequence>
<comment type="subcellular location">
    <subcellularLocation>
        <location evidence="1">Cell membrane</location>
        <topology evidence="1">Multi-pass membrane protein</topology>
    </subcellularLocation>
</comment>
<dbReference type="PANTHER" id="PTHR32196">
    <property type="entry name" value="ABC TRANSPORTER PERMEASE PROTEIN YPHD-RELATED-RELATED"/>
    <property type="match status" value="1"/>
</dbReference>
<feature type="transmembrane region" description="Helical" evidence="6">
    <location>
        <begin position="309"/>
        <end position="328"/>
    </location>
</feature>
<keyword evidence="5 6" id="KW-0472">Membrane</keyword>
<protein>
    <recommendedName>
        <fullName evidence="9">ABC transporter permease</fullName>
    </recommendedName>
</protein>
<accession>A0A037ZG93</accession>
<dbReference type="AlphaFoldDB" id="A0A037ZG93"/>
<name>A0A037ZG93_9RHOB</name>
<feature type="transmembrane region" description="Helical" evidence="6">
    <location>
        <begin position="262"/>
        <end position="289"/>
    </location>
</feature>
<dbReference type="EMBL" id="JFKE01000004">
    <property type="protein sequence ID" value="KAJ55460.1"/>
    <property type="molecule type" value="Genomic_DNA"/>
</dbReference>
<feature type="transmembrane region" description="Helical" evidence="6">
    <location>
        <begin position="60"/>
        <end position="79"/>
    </location>
</feature>
<evidence type="ECO:0000313" key="7">
    <source>
        <dbReference type="EMBL" id="KAJ55460.1"/>
    </source>
</evidence>
<evidence type="ECO:0000313" key="8">
    <source>
        <dbReference type="Proteomes" id="UP000026249"/>
    </source>
</evidence>
<dbReference type="STRING" id="1454373.ACMU_12240"/>
<keyword evidence="4 6" id="KW-1133">Transmembrane helix</keyword>
<evidence type="ECO:0000256" key="4">
    <source>
        <dbReference type="ARBA" id="ARBA00022989"/>
    </source>
</evidence>
<feature type="transmembrane region" description="Helical" evidence="6">
    <location>
        <begin position="85"/>
        <end position="102"/>
    </location>
</feature>
<comment type="caution">
    <text evidence="7">The sequence shown here is derived from an EMBL/GenBank/DDBJ whole genome shotgun (WGS) entry which is preliminary data.</text>
</comment>
<evidence type="ECO:0000256" key="2">
    <source>
        <dbReference type="ARBA" id="ARBA00022475"/>
    </source>
</evidence>
<feature type="transmembrane region" description="Helical" evidence="6">
    <location>
        <begin position="177"/>
        <end position="199"/>
    </location>
</feature>
<keyword evidence="2" id="KW-1003">Cell membrane</keyword>
<evidence type="ECO:0000256" key="3">
    <source>
        <dbReference type="ARBA" id="ARBA00022692"/>
    </source>
</evidence>
<feature type="transmembrane region" description="Helical" evidence="6">
    <location>
        <begin position="30"/>
        <end position="48"/>
    </location>
</feature>
<reference evidence="7 8" key="1">
    <citation type="submission" date="2014-03" db="EMBL/GenBank/DDBJ databases">
        <title>Draft Genome Sequence of Actibacterium mucosum KCTC 23349, a Marine Alphaproteobacterium with Complex Ionic Requirements Isolated from Mediterranean Seawater at Malvarrosa Beach, Valencia, Spain.</title>
        <authorList>
            <person name="Arahal D.R."/>
            <person name="Shao Z."/>
            <person name="Lai Q."/>
            <person name="Pujalte M.J."/>
        </authorList>
    </citation>
    <scope>NUCLEOTIDE SEQUENCE [LARGE SCALE GENOMIC DNA]</scope>
    <source>
        <strain evidence="7 8">KCTC 23349</strain>
    </source>
</reference>
<organism evidence="7 8">
    <name type="scientific">Actibacterium mucosum KCTC 23349</name>
    <dbReference type="NCBI Taxonomy" id="1454373"/>
    <lineage>
        <taxon>Bacteria</taxon>
        <taxon>Pseudomonadati</taxon>
        <taxon>Pseudomonadota</taxon>
        <taxon>Alphaproteobacteria</taxon>
        <taxon>Rhodobacterales</taxon>
        <taxon>Roseobacteraceae</taxon>
        <taxon>Actibacterium</taxon>
    </lineage>
</organism>
<evidence type="ECO:0000256" key="1">
    <source>
        <dbReference type="ARBA" id="ARBA00004651"/>
    </source>
</evidence>
<feature type="transmembrane region" description="Helical" evidence="6">
    <location>
        <begin position="138"/>
        <end position="157"/>
    </location>
</feature>
<evidence type="ECO:0000256" key="5">
    <source>
        <dbReference type="ARBA" id="ARBA00023136"/>
    </source>
</evidence>
<keyword evidence="3 6" id="KW-0812">Transmembrane</keyword>
<dbReference type="Pfam" id="PF02653">
    <property type="entry name" value="BPD_transp_2"/>
    <property type="match status" value="1"/>
</dbReference>
<dbReference type="InterPro" id="IPR001851">
    <property type="entry name" value="ABC_transp_permease"/>
</dbReference>
<keyword evidence="8" id="KW-1185">Reference proteome</keyword>
<dbReference type="Proteomes" id="UP000026249">
    <property type="component" value="Unassembled WGS sequence"/>
</dbReference>
<dbReference type="CDD" id="cd06579">
    <property type="entry name" value="TM_PBP1_transp_AraH_like"/>
    <property type="match status" value="1"/>
</dbReference>
<dbReference type="OrthoDB" id="9784538at2"/>
<evidence type="ECO:0008006" key="9">
    <source>
        <dbReference type="Google" id="ProtNLM"/>
    </source>
</evidence>